<gene>
    <name evidence="3" type="ORF">EHW97_11950</name>
</gene>
<evidence type="ECO:0000313" key="4">
    <source>
        <dbReference type="Proteomes" id="UP000275225"/>
    </source>
</evidence>
<accession>A0A3N6WMB8</accession>
<dbReference type="PROSITE" id="PS51257">
    <property type="entry name" value="PROKAR_LIPOPROTEIN"/>
    <property type="match status" value="1"/>
</dbReference>
<feature type="compositionally biased region" description="Low complexity" evidence="1">
    <location>
        <begin position="26"/>
        <end position="42"/>
    </location>
</feature>
<sequence length="207" mass="20867">MKKVLALAAAALVLAGCGNGGDADPDASAPTTPAPTTTSAGPEPSPTPDLPAAADLLVAPGAIGDARVGMTVDEALATGLFDADVQIHDCGEGTPASPLAWKEPLRDTLDVYVADGTITSLGVRGEGPKSAEGLGVGNTLADFRGAYETAEMREAGYGQTGLFVTDGTQWLGFLFDAPVASMAQDTPVTFMEVTGGEGRPSLTRDAC</sequence>
<proteinExistence type="predicted"/>
<feature type="chain" id="PRO_5038443075" evidence="2">
    <location>
        <begin position="21"/>
        <end position="207"/>
    </location>
</feature>
<dbReference type="EMBL" id="RQJX01000016">
    <property type="protein sequence ID" value="RQN02925.1"/>
    <property type="molecule type" value="Genomic_DNA"/>
</dbReference>
<keyword evidence="2" id="KW-0732">Signal</keyword>
<dbReference type="OrthoDB" id="3784097at2"/>
<keyword evidence="4" id="KW-1185">Reference proteome</keyword>
<protein>
    <submittedName>
        <fullName evidence="3">Uncharacterized protein</fullName>
    </submittedName>
</protein>
<organism evidence="3 4">
    <name type="scientific">Aeromicrobium camelliae</name>
    <dbReference type="NCBI Taxonomy" id="1538144"/>
    <lineage>
        <taxon>Bacteria</taxon>
        <taxon>Bacillati</taxon>
        <taxon>Actinomycetota</taxon>
        <taxon>Actinomycetes</taxon>
        <taxon>Propionibacteriales</taxon>
        <taxon>Nocardioidaceae</taxon>
        <taxon>Aeromicrobium</taxon>
    </lineage>
</organism>
<reference evidence="3 4" key="1">
    <citation type="submission" date="2018-11" db="EMBL/GenBank/DDBJ databases">
        <authorList>
            <person name="Li F."/>
        </authorList>
    </citation>
    <scope>NUCLEOTIDE SEQUENCE [LARGE SCALE GENOMIC DNA]</scope>
    <source>
        <strain evidence="3 4">YS17T</strain>
    </source>
</reference>
<dbReference type="Proteomes" id="UP000275225">
    <property type="component" value="Unassembled WGS sequence"/>
</dbReference>
<feature type="region of interest" description="Disordered" evidence="1">
    <location>
        <begin position="21"/>
        <end position="50"/>
    </location>
</feature>
<dbReference type="AlphaFoldDB" id="A0A3N6WMB8"/>
<comment type="caution">
    <text evidence="3">The sequence shown here is derived from an EMBL/GenBank/DDBJ whole genome shotgun (WGS) entry which is preliminary data.</text>
</comment>
<name>A0A3N6WMB8_9ACTN</name>
<evidence type="ECO:0000313" key="3">
    <source>
        <dbReference type="EMBL" id="RQN02925.1"/>
    </source>
</evidence>
<evidence type="ECO:0000256" key="1">
    <source>
        <dbReference type="SAM" id="MobiDB-lite"/>
    </source>
</evidence>
<dbReference type="RefSeq" id="WP_124237402.1">
    <property type="nucleotide sequence ID" value="NZ_JBHUFI010000008.1"/>
</dbReference>
<feature type="signal peptide" evidence="2">
    <location>
        <begin position="1"/>
        <end position="20"/>
    </location>
</feature>
<evidence type="ECO:0000256" key="2">
    <source>
        <dbReference type="SAM" id="SignalP"/>
    </source>
</evidence>